<feature type="compositionally biased region" description="Basic residues" evidence="1">
    <location>
        <begin position="19"/>
        <end position="32"/>
    </location>
</feature>
<dbReference type="EMBL" id="HBHJ01018512">
    <property type="protein sequence ID" value="CAD9692753.1"/>
    <property type="molecule type" value="Transcribed_RNA"/>
</dbReference>
<dbReference type="Pfam" id="PF09495">
    <property type="entry name" value="DUF2462"/>
    <property type="match status" value="1"/>
</dbReference>
<accession>A0A7S2WKX0</accession>
<reference evidence="2" key="1">
    <citation type="submission" date="2021-01" db="EMBL/GenBank/DDBJ databases">
        <authorList>
            <person name="Corre E."/>
            <person name="Pelletier E."/>
            <person name="Niang G."/>
            <person name="Scheremetjew M."/>
            <person name="Finn R."/>
            <person name="Kale V."/>
            <person name="Holt S."/>
            <person name="Cochrane G."/>
            <person name="Meng A."/>
            <person name="Brown T."/>
            <person name="Cohen L."/>
        </authorList>
    </citation>
    <scope>NUCLEOTIDE SEQUENCE</scope>
    <source>
        <strain evidence="2">CCMP1243</strain>
    </source>
</reference>
<proteinExistence type="predicted"/>
<evidence type="ECO:0000256" key="1">
    <source>
        <dbReference type="SAM" id="MobiDB-lite"/>
    </source>
</evidence>
<feature type="compositionally biased region" description="Basic and acidic residues" evidence="1">
    <location>
        <begin position="109"/>
        <end position="125"/>
    </location>
</feature>
<gene>
    <name evidence="2" type="ORF">RMAR1173_LOCUS12231</name>
</gene>
<organism evidence="2">
    <name type="scientific">Rhizochromulina marina</name>
    <dbReference type="NCBI Taxonomy" id="1034831"/>
    <lineage>
        <taxon>Eukaryota</taxon>
        <taxon>Sar</taxon>
        <taxon>Stramenopiles</taxon>
        <taxon>Ochrophyta</taxon>
        <taxon>Dictyochophyceae</taxon>
        <taxon>Rhizochromulinales</taxon>
        <taxon>Rhizochromulina</taxon>
    </lineage>
</organism>
<dbReference type="AlphaFoldDB" id="A0A7S2WKX0"/>
<feature type="region of interest" description="Disordered" evidence="1">
    <location>
        <begin position="1"/>
        <end position="39"/>
    </location>
</feature>
<sequence length="145" mass="16289">MAQGQLKGRGKAKSVSLRKQAKAAQPKKHRAGVAKPKNQARLERFKQRQTVTRQINANIEQLTAAKVCQAGERLKTRDIAAKGKEMARDIKREALKRKKPRVEEKLEKLRAKLDHQDGKDAEFGRASKKQKGLLNDEVISRVSAS</sequence>
<name>A0A7S2WKX0_9STRA</name>
<protein>
    <submittedName>
        <fullName evidence="2">Uncharacterized protein</fullName>
    </submittedName>
</protein>
<feature type="region of interest" description="Disordered" evidence="1">
    <location>
        <begin position="109"/>
        <end position="129"/>
    </location>
</feature>
<evidence type="ECO:0000313" key="2">
    <source>
        <dbReference type="EMBL" id="CAD9692753.1"/>
    </source>
</evidence>
<dbReference type="InterPro" id="IPR019034">
    <property type="entry name" value="UPF0390"/>
</dbReference>